<organism evidence="2 3">
    <name type="scientific">Caerostris extrusa</name>
    <name type="common">Bark spider</name>
    <name type="synonym">Caerostris bankana</name>
    <dbReference type="NCBI Taxonomy" id="172846"/>
    <lineage>
        <taxon>Eukaryota</taxon>
        <taxon>Metazoa</taxon>
        <taxon>Ecdysozoa</taxon>
        <taxon>Arthropoda</taxon>
        <taxon>Chelicerata</taxon>
        <taxon>Arachnida</taxon>
        <taxon>Araneae</taxon>
        <taxon>Araneomorphae</taxon>
        <taxon>Entelegynae</taxon>
        <taxon>Araneoidea</taxon>
        <taxon>Araneidae</taxon>
        <taxon>Caerostris</taxon>
    </lineage>
</organism>
<proteinExistence type="predicted"/>
<sequence>MERGLLFRSMEGGGMRKSQSGKGNSRDADSRMGVCDEVKRKFFITCSSEKKRGLPISRFEKPFFFRVKFPIWVLAEGRFALLSLAAAE</sequence>
<keyword evidence="3" id="KW-1185">Reference proteome</keyword>
<protein>
    <submittedName>
        <fullName evidence="2">Uncharacterized protein</fullName>
    </submittedName>
</protein>
<name>A0AAV4R1N3_CAEEX</name>
<dbReference type="Proteomes" id="UP001054945">
    <property type="component" value="Unassembled WGS sequence"/>
</dbReference>
<evidence type="ECO:0000313" key="3">
    <source>
        <dbReference type="Proteomes" id="UP001054945"/>
    </source>
</evidence>
<accession>A0AAV4R1N3</accession>
<dbReference type="AlphaFoldDB" id="A0AAV4R1N3"/>
<evidence type="ECO:0000256" key="1">
    <source>
        <dbReference type="SAM" id="MobiDB-lite"/>
    </source>
</evidence>
<reference evidence="2 3" key="1">
    <citation type="submission" date="2021-06" db="EMBL/GenBank/DDBJ databases">
        <title>Caerostris extrusa draft genome.</title>
        <authorList>
            <person name="Kono N."/>
            <person name="Arakawa K."/>
        </authorList>
    </citation>
    <scope>NUCLEOTIDE SEQUENCE [LARGE SCALE GENOMIC DNA]</scope>
</reference>
<dbReference type="EMBL" id="BPLR01007090">
    <property type="protein sequence ID" value="GIY14481.1"/>
    <property type="molecule type" value="Genomic_DNA"/>
</dbReference>
<gene>
    <name evidence="2" type="ORF">CEXT_734121</name>
</gene>
<evidence type="ECO:0000313" key="2">
    <source>
        <dbReference type="EMBL" id="GIY14481.1"/>
    </source>
</evidence>
<feature type="region of interest" description="Disordered" evidence="1">
    <location>
        <begin position="1"/>
        <end position="30"/>
    </location>
</feature>
<comment type="caution">
    <text evidence="2">The sequence shown here is derived from an EMBL/GenBank/DDBJ whole genome shotgun (WGS) entry which is preliminary data.</text>
</comment>